<protein>
    <submittedName>
        <fullName evidence="2">Wzy</fullName>
    </submittedName>
</protein>
<dbReference type="Pfam" id="PF14897">
    <property type="entry name" value="EpsG"/>
    <property type="match status" value="1"/>
</dbReference>
<dbReference type="EMBL" id="MK370020">
    <property type="protein sequence ID" value="QBK17615.1"/>
    <property type="molecule type" value="Genomic_DNA"/>
</dbReference>
<evidence type="ECO:0000256" key="1">
    <source>
        <dbReference type="SAM" id="Phobius"/>
    </source>
</evidence>
<dbReference type="InterPro" id="IPR049458">
    <property type="entry name" value="EpsG-like"/>
</dbReference>
<feature type="transmembrane region" description="Helical" evidence="1">
    <location>
        <begin position="92"/>
        <end position="110"/>
    </location>
</feature>
<gene>
    <name evidence="2" type="primary">wzy</name>
</gene>
<evidence type="ECO:0000313" key="2">
    <source>
        <dbReference type="EMBL" id="QBK17615.1"/>
    </source>
</evidence>
<keyword evidence="1" id="KW-1133">Transmembrane helix</keyword>
<proteinExistence type="predicted"/>
<keyword evidence="1" id="KW-0812">Transmembrane</keyword>
<name>A0A481WY49_ACIBA</name>
<feature type="transmembrane region" description="Helical" evidence="1">
    <location>
        <begin position="312"/>
        <end position="330"/>
    </location>
</feature>
<accession>A0A481WY49</accession>
<sequence length="355" mass="42257">MYLYFFIWIYIIVANFLSNYKTSLSKLFFIFTIVFLIFFIGLRFQIGGDWYSYQLIYEMFIGEKFKDAIHIAEPGYSLLNILGLHFGFADTLFVNLMSAVIIGCFLYLSFVQLNKYWLCLLIYYPCHILTLSLGYTRQSIAVAIITYSFVKLFENKKISFIFYVILASMFHRTAILLLIFYPLQLLINRRNISILYQFFSLFLTTALLYISSLYDSNIYTSDDSEISSSGVFMRIALHIIPLLCYFSFRKKIFLNNNERQLLDYFVMLIIYCLFLAFIYSTLVDRFNFYLIFFDLFVIVSTYKYLNSKSRLLFMSVLVIFYTIFILTWLLNSKFVLAAWTPYQNYLIDYLLSYVF</sequence>
<dbReference type="AlphaFoldDB" id="A0A481WY49"/>
<feature type="transmembrane region" description="Helical" evidence="1">
    <location>
        <begin position="231"/>
        <end position="249"/>
    </location>
</feature>
<feature type="transmembrane region" description="Helical" evidence="1">
    <location>
        <begin position="27"/>
        <end position="46"/>
    </location>
</feature>
<feature type="transmembrane region" description="Helical" evidence="1">
    <location>
        <begin position="122"/>
        <end position="148"/>
    </location>
</feature>
<feature type="transmembrane region" description="Helical" evidence="1">
    <location>
        <begin position="5"/>
        <end position="20"/>
    </location>
</feature>
<keyword evidence="1" id="KW-0472">Membrane</keyword>
<feature type="transmembrane region" description="Helical" evidence="1">
    <location>
        <begin position="286"/>
        <end position="305"/>
    </location>
</feature>
<feature type="transmembrane region" description="Helical" evidence="1">
    <location>
        <begin position="160"/>
        <end position="181"/>
    </location>
</feature>
<reference evidence="2" key="1">
    <citation type="journal article" date="2019" name="Microb. Genom.">
        <title>Genomic epidemiology of severe community-onset Acinetobacter baumannii infection.</title>
        <authorList>
            <person name="Meumann E.M."/>
            <person name="Anstey N.M."/>
            <person name="Currie B.J."/>
            <person name="Piera K.A."/>
            <person name="Kenyon J.J."/>
            <person name="Hall R.M."/>
            <person name="Davis J.S."/>
            <person name="Sarovich D.S."/>
        </authorList>
    </citation>
    <scope>NUCLEOTIDE SEQUENCE</scope>
    <source>
        <strain evidence="2">MSHR_189</strain>
    </source>
</reference>
<feature type="transmembrane region" description="Helical" evidence="1">
    <location>
        <begin position="193"/>
        <end position="211"/>
    </location>
</feature>
<organism evidence="2">
    <name type="scientific">Acinetobacter baumannii</name>
    <dbReference type="NCBI Taxonomy" id="470"/>
    <lineage>
        <taxon>Bacteria</taxon>
        <taxon>Pseudomonadati</taxon>
        <taxon>Pseudomonadota</taxon>
        <taxon>Gammaproteobacteria</taxon>
        <taxon>Moraxellales</taxon>
        <taxon>Moraxellaceae</taxon>
        <taxon>Acinetobacter</taxon>
        <taxon>Acinetobacter calcoaceticus/baumannii complex</taxon>
    </lineage>
</organism>
<feature type="transmembrane region" description="Helical" evidence="1">
    <location>
        <begin position="261"/>
        <end position="280"/>
    </location>
</feature>
<dbReference type="RefSeq" id="WP_416695139.1">
    <property type="nucleotide sequence ID" value="NZ_JAYWXP010000009.1"/>
</dbReference>